<evidence type="ECO:0000256" key="1">
    <source>
        <dbReference type="ARBA" id="ARBA00013332"/>
    </source>
</evidence>
<feature type="DNA-binding region" description="OmpR/PhoB-type" evidence="7">
    <location>
        <begin position="130"/>
        <end position="228"/>
    </location>
</feature>
<name>A0A227KAB9_9BURK</name>
<dbReference type="FunFam" id="1.10.10.10:FF:000018">
    <property type="entry name" value="DNA-binding response regulator ResD"/>
    <property type="match status" value="1"/>
</dbReference>
<accession>A0A227KAB9</accession>
<evidence type="ECO:0000256" key="4">
    <source>
        <dbReference type="ARBA" id="ARBA00023125"/>
    </source>
</evidence>
<dbReference type="InterPro" id="IPR039420">
    <property type="entry name" value="WalR-like"/>
</dbReference>
<dbReference type="GeneID" id="78362891"/>
<keyword evidence="3" id="KW-0902">Two-component regulatory system</keyword>
<reference evidence="11" key="1">
    <citation type="submission" date="2017-05" db="EMBL/GenBank/DDBJ databases">
        <title>Improved OligoMM genomes.</title>
        <authorList>
            <person name="Garzetti D."/>
        </authorList>
    </citation>
    <scope>NUCLEOTIDE SEQUENCE [LARGE SCALE GENOMIC DNA]</scope>
    <source>
        <strain evidence="11">YL45</strain>
    </source>
</reference>
<keyword evidence="11" id="KW-1185">Reference proteome</keyword>
<dbReference type="PANTHER" id="PTHR48111">
    <property type="entry name" value="REGULATOR OF RPOS"/>
    <property type="match status" value="1"/>
</dbReference>
<dbReference type="GO" id="GO:0000156">
    <property type="term" value="F:phosphorelay response regulator activity"/>
    <property type="evidence" value="ECO:0007669"/>
    <property type="project" value="TreeGrafter"/>
</dbReference>
<evidence type="ECO:0000256" key="7">
    <source>
        <dbReference type="PROSITE-ProRule" id="PRU01091"/>
    </source>
</evidence>
<dbReference type="RefSeq" id="WP_066596049.1">
    <property type="nucleotide sequence ID" value="NZ_CAJTBZ010000024.1"/>
</dbReference>
<dbReference type="Gene3D" id="1.10.10.10">
    <property type="entry name" value="Winged helix-like DNA-binding domain superfamily/Winged helix DNA-binding domain"/>
    <property type="match status" value="1"/>
</dbReference>
<dbReference type="InterPro" id="IPR001789">
    <property type="entry name" value="Sig_transdc_resp-reg_receiver"/>
</dbReference>
<keyword evidence="2 6" id="KW-0597">Phosphoprotein</keyword>
<evidence type="ECO:0000256" key="6">
    <source>
        <dbReference type="PROSITE-ProRule" id="PRU00169"/>
    </source>
</evidence>
<sequence>METSVLIVEDEPAIQELIAYTCESSGMEVRRASNVAEARKMLEAKIPDIILLDWMLPDCSGLEWLKEIRKGEFYRRIPVIMVTARSLEDDKVVGLDKGADDYVVKPFSPKELVARIKAVIRRHGEEETKKETLQCGDLVINPEDFEVTIGNKRVNLSVVEFKILSLFAKHPGRVYSRQQIIDNVWGYAADIDERTVDVHMLRLRKQLAATSMADFIETVRGLGYRAAKQTQDA</sequence>
<dbReference type="Gene3D" id="3.40.50.2300">
    <property type="match status" value="1"/>
</dbReference>
<dbReference type="InterPro" id="IPR011006">
    <property type="entry name" value="CheY-like_superfamily"/>
</dbReference>
<evidence type="ECO:0000313" key="11">
    <source>
        <dbReference type="Proteomes" id="UP000214610"/>
    </source>
</evidence>
<evidence type="ECO:0000256" key="3">
    <source>
        <dbReference type="ARBA" id="ARBA00023012"/>
    </source>
</evidence>
<protein>
    <recommendedName>
        <fullName evidence="1">Phosphate regulon transcriptional regulatory protein PhoB</fullName>
    </recommendedName>
</protein>
<dbReference type="SUPFAM" id="SSF52172">
    <property type="entry name" value="CheY-like"/>
    <property type="match status" value="1"/>
</dbReference>
<dbReference type="AlphaFoldDB" id="A0A227KAB9"/>
<evidence type="ECO:0000259" key="9">
    <source>
        <dbReference type="PROSITE" id="PS51755"/>
    </source>
</evidence>
<feature type="modified residue" description="4-aspartylphosphate" evidence="6">
    <location>
        <position position="53"/>
    </location>
</feature>
<dbReference type="PANTHER" id="PTHR48111:SF40">
    <property type="entry name" value="PHOSPHATE REGULON TRANSCRIPTIONAL REGULATORY PROTEIN PHOB"/>
    <property type="match status" value="1"/>
</dbReference>
<dbReference type="InterPro" id="IPR016032">
    <property type="entry name" value="Sig_transdc_resp-reg_C-effctor"/>
</dbReference>
<organism evidence="10 11">
    <name type="scientific">Turicimonas muris</name>
    <dbReference type="NCBI Taxonomy" id="1796652"/>
    <lineage>
        <taxon>Bacteria</taxon>
        <taxon>Pseudomonadati</taxon>
        <taxon>Pseudomonadota</taxon>
        <taxon>Betaproteobacteria</taxon>
        <taxon>Burkholderiales</taxon>
        <taxon>Sutterellaceae</taxon>
        <taxon>Turicimonas</taxon>
    </lineage>
</organism>
<dbReference type="SMART" id="SM00448">
    <property type="entry name" value="REC"/>
    <property type="match status" value="1"/>
</dbReference>
<evidence type="ECO:0000313" key="10">
    <source>
        <dbReference type="EMBL" id="OXE44287.1"/>
    </source>
</evidence>
<dbReference type="PROSITE" id="PS50110">
    <property type="entry name" value="RESPONSE_REGULATORY"/>
    <property type="match status" value="1"/>
</dbReference>
<dbReference type="GO" id="GO:0005829">
    <property type="term" value="C:cytosol"/>
    <property type="evidence" value="ECO:0007669"/>
    <property type="project" value="TreeGrafter"/>
</dbReference>
<dbReference type="SMART" id="SM00862">
    <property type="entry name" value="Trans_reg_C"/>
    <property type="match status" value="1"/>
</dbReference>
<dbReference type="Proteomes" id="UP000214610">
    <property type="component" value="Unassembled WGS sequence"/>
</dbReference>
<dbReference type="GO" id="GO:0032993">
    <property type="term" value="C:protein-DNA complex"/>
    <property type="evidence" value="ECO:0007669"/>
    <property type="project" value="TreeGrafter"/>
</dbReference>
<dbReference type="SUPFAM" id="SSF46894">
    <property type="entry name" value="C-terminal effector domain of the bipartite response regulators"/>
    <property type="match status" value="1"/>
</dbReference>
<comment type="function">
    <text evidence="5">This protein is a positive regulator for the phosphate regulon. Transcription of this operon is positively regulated by PhoB and PhoR when phosphate is limited.</text>
</comment>
<evidence type="ECO:0000256" key="2">
    <source>
        <dbReference type="ARBA" id="ARBA00022553"/>
    </source>
</evidence>
<dbReference type="Pfam" id="PF00072">
    <property type="entry name" value="Response_reg"/>
    <property type="match status" value="1"/>
</dbReference>
<keyword evidence="4 7" id="KW-0238">DNA-binding</keyword>
<comment type="caution">
    <text evidence="10">The sequence shown here is derived from an EMBL/GenBank/DDBJ whole genome shotgun (WGS) entry which is preliminary data.</text>
</comment>
<dbReference type="Pfam" id="PF00486">
    <property type="entry name" value="Trans_reg_C"/>
    <property type="match status" value="1"/>
</dbReference>
<proteinExistence type="predicted"/>
<dbReference type="CDD" id="cd00383">
    <property type="entry name" value="trans_reg_C"/>
    <property type="match status" value="1"/>
</dbReference>
<dbReference type="GO" id="GO:0006355">
    <property type="term" value="P:regulation of DNA-templated transcription"/>
    <property type="evidence" value="ECO:0007669"/>
    <property type="project" value="InterPro"/>
</dbReference>
<feature type="domain" description="Response regulatory" evidence="8">
    <location>
        <begin position="4"/>
        <end position="120"/>
    </location>
</feature>
<evidence type="ECO:0000256" key="5">
    <source>
        <dbReference type="ARBA" id="ARBA00024735"/>
    </source>
</evidence>
<dbReference type="InterPro" id="IPR036388">
    <property type="entry name" value="WH-like_DNA-bd_sf"/>
</dbReference>
<dbReference type="EMBL" id="NHMP01000015">
    <property type="protein sequence ID" value="OXE44287.1"/>
    <property type="molecule type" value="Genomic_DNA"/>
</dbReference>
<dbReference type="GO" id="GO:0000976">
    <property type="term" value="F:transcription cis-regulatory region binding"/>
    <property type="evidence" value="ECO:0007669"/>
    <property type="project" value="TreeGrafter"/>
</dbReference>
<dbReference type="InterPro" id="IPR001867">
    <property type="entry name" value="OmpR/PhoB-type_DNA-bd"/>
</dbReference>
<dbReference type="Gene3D" id="6.10.250.690">
    <property type="match status" value="1"/>
</dbReference>
<gene>
    <name evidence="10" type="ORF">ADH67_12870</name>
</gene>
<dbReference type="PROSITE" id="PS51755">
    <property type="entry name" value="OMPR_PHOB"/>
    <property type="match status" value="1"/>
</dbReference>
<evidence type="ECO:0000259" key="8">
    <source>
        <dbReference type="PROSITE" id="PS50110"/>
    </source>
</evidence>
<feature type="domain" description="OmpR/PhoB-type" evidence="9">
    <location>
        <begin position="130"/>
        <end position="228"/>
    </location>
</feature>